<feature type="region of interest" description="Disordered" evidence="1">
    <location>
        <begin position="118"/>
        <end position="207"/>
    </location>
</feature>
<reference evidence="2 3" key="1">
    <citation type="journal article" date="2010" name="Nature">
        <title>Genome sequencing and analysis of the model grass Brachypodium distachyon.</title>
        <authorList>
            <consortium name="International Brachypodium Initiative"/>
        </authorList>
    </citation>
    <scope>NUCLEOTIDE SEQUENCE [LARGE SCALE GENOMIC DNA]</scope>
    <source>
        <strain evidence="2 3">Bd21</strain>
    </source>
</reference>
<feature type="compositionally biased region" description="Low complexity" evidence="1">
    <location>
        <begin position="179"/>
        <end position="189"/>
    </location>
</feature>
<evidence type="ECO:0000313" key="2">
    <source>
        <dbReference type="EMBL" id="PNT73488.1"/>
    </source>
</evidence>
<dbReference type="EMBL" id="CM000881">
    <property type="protein sequence ID" value="PNT73488.1"/>
    <property type="molecule type" value="Genomic_DNA"/>
</dbReference>
<reference evidence="2" key="2">
    <citation type="submission" date="2017-06" db="EMBL/GenBank/DDBJ databases">
        <title>WGS assembly of Brachypodium distachyon.</title>
        <authorList>
            <consortium name="The International Brachypodium Initiative"/>
            <person name="Lucas S."/>
            <person name="Harmon-Smith M."/>
            <person name="Lail K."/>
            <person name="Tice H."/>
            <person name="Grimwood J."/>
            <person name="Bruce D."/>
            <person name="Barry K."/>
            <person name="Shu S."/>
            <person name="Lindquist E."/>
            <person name="Wang M."/>
            <person name="Pitluck S."/>
            <person name="Vogel J.P."/>
            <person name="Garvin D.F."/>
            <person name="Mockler T.C."/>
            <person name="Schmutz J."/>
            <person name="Rokhsar D."/>
            <person name="Bevan M.W."/>
        </authorList>
    </citation>
    <scope>NUCLEOTIDE SEQUENCE</scope>
    <source>
        <strain evidence="2">Bd21</strain>
    </source>
</reference>
<dbReference type="Gramene" id="PNT73488">
    <property type="protein sequence ID" value="PNT73488"/>
    <property type="gene ID" value="BRADI_2g59101v3"/>
</dbReference>
<sequence length="408" mass="41462">MCSLLCRGQPASPTSTQLTRSILHLLGEECAEPEQPLRRVAFLARADADADAFRAARVVPARGRRRRAHARRCRRLVVVLGPGSGGRGGLVLGHGLLLLLLGGGLLLLQLVTPELPDGAGTPEPNAAGAGACRPAMAAGHPPPQHRGGTTSSLGGGGRFSRCRRRDGDGSRGRAGGLAAGVAPGAGRAAHLAPGRRPGRRCHRQRAADDGTRGAIGIGVVGIRSRIRLGFARGAVHGGGGGVAGGAAPGEGPDVDVDELRVAADAAHAPLRLLANPVLGLGPARLEDVLPLERHGREVGRRRCAALRERLLRGRLAVAIAVGLRQRSGVLGYGFGAGSESEGGGWSVWSGSTTPSEKSSSAVSRAGDGNEPGFLPTIQNSNSGDAAGDGEDRPDSMAGGGDSIVDQCS</sequence>
<name>A0A2K2DGT2_BRADI</name>
<dbReference type="InParanoid" id="A0A2K2DGT2"/>
<proteinExistence type="predicted"/>
<reference evidence="3" key="3">
    <citation type="submission" date="2018-08" db="UniProtKB">
        <authorList>
            <consortium name="EnsemblPlants"/>
        </authorList>
    </citation>
    <scope>IDENTIFICATION</scope>
    <source>
        <strain evidence="3">cv. Bd21</strain>
    </source>
</reference>
<protein>
    <submittedName>
        <fullName evidence="2 3">Uncharacterized protein</fullName>
    </submittedName>
</protein>
<feature type="region of interest" description="Disordered" evidence="1">
    <location>
        <begin position="337"/>
        <end position="408"/>
    </location>
</feature>
<evidence type="ECO:0000313" key="4">
    <source>
        <dbReference type="Proteomes" id="UP000008810"/>
    </source>
</evidence>
<accession>A0A2K2DGT2</accession>
<feature type="compositionally biased region" description="Low complexity" evidence="1">
    <location>
        <begin position="346"/>
        <end position="363"/>
    </location>
</feature>
<evidence type="ECO:0000313" key="3">
    <source>
        <dbReference type="EnsemblPlants" id="PNT73488"/>
    </source>
</evidence>
<dbReference type="Proteomes" id="UP000008810">
    <property type="component" value="Chromosome 2"/>
</dbReference>
<evidence type="ECO:0000256" key="1">
    <source>
        <dbReference type="SAM" id="MobiDB-lite"/>
    </source>
</evidence>
<feature type="compositionally biased region" description="Low complexity" evidence="1">
    <location>
        <begin position="126"/>
        <end position="139"/>
    </location>
</feature>
<keyword evidence="4" id="KW-1185">Reference proteome</keyword>
<organism evidence="2">
    <name type="scientific">Brachypodium distachyon</name>
    <name type="common">Purple false brome</name>
    <name type="synonym">Trachynia distachya</name>
    <dbReference type="NCBI Taxonomy" id="15368"/>
    <lineage>
        <taxon>Eukaryota</taxon>
        <taxon>Viridiplantae</taxon>
        <taxon>Streptophyta</taxon>
        <taxon>Embryophyta</taxon>
        <taxon>Tracheophyta</taxon>
        <taxon>Spermatophyta</taxon>
        <taxon>Magnoliopsida</taxon>
        <taxon>Liliopsida</taxon>
        <taxon>Poales</taxon>
        <taxon>Poaceae</taxon>
        <taxon>BOP clade</taxon>
        <taxon>Pooideae</taxon>
        <taxon>Stipodae</taxon>
        <taxon>Brachypodieae</taxon>
        <taxon>Brachypodium</taxon>
    </lineage>
</organism>
<dbReference type="EnsemblPlants" id="PNT73488">
    <property type="protein sequence ID" value="PNT73488"/>
    <property type="gene ID" value="BRADI_2g59101v3"/>
</dbReference>
<gene>
    <name evidence="2" type="ORF">BRADI_2g59101v3</name>
</gene>
<dbReference type="AlphaFoldDB" id="A0A2K2DGT2"/>